<dbReference type="RefSeq" id="WP_101683683.1">
    <property type="nucleotide sequence ID" value="NZ_PJRP01000012.1"/>
</dbReference>
<dbReference type="SUPFAM" id="SSF55811">
    <property type="entry name" value="Nudix"/>
    <property type="match status" value="1"/>
</dbReference>
<evidence type="ECO:0000256" key="1">
    <source>
        <dbReference type="ARBA" id="ARBA00001946"/>
    </source>
</evidence>
<comment type="caution">
    <text evidence="4">The sequence shown here is derived from an EMBL/GenBank/DDBJ whole genome shotgun (WGS) entry which is preliminary data.</text>
</comment>
<evidence type="ECO:0000256" key="2">
    <source>
        <dbReference type="ARBA" id="ARBA00022801"/>
    </source>
</evidence>
<gene>
    <name evidence="4" type="ORF">CYJ10_22595</name>
</gene>
<proteinExistence type="predicted"/>
<dbReference type="AlphaFoldDB" id="A0A2N5C7U4"/>
<dbReference type="GO" id="GO:0016787">
    <property type="term" value="F:hydrolase activity"/>
    <property type="evidence" value="ECO:0007669"/>
    <property type="project" value="UniProtKB-KW"/>
</dbReference>
<evidence type="ECO:0000313" key="4">
    <source>
        <dbReference type="EMBL" id="PLP98294.1"/>
    </source>
</evidence>
<dbReference type="InterPro" id="IPR000086">
    <property type="entry name" value="NUDIX_hydrolase_dom"/>
</dbReference>
<feature type="domain" description="Nudix hydrolase" evidence="3">
    <location>
        <begin position="5"/>
        <end position="123"/>
    </location>
</feature>
<dbReference type="Pfam" id="PF00293">
    <property type="entry name" value="NUDIX"/>
    <property type="match status" value="1"/>
</dbReference>
<evidence type="ECO:0000313" key="5">
    <source>
        <dbReference type="Proteomes" id="UP000234341"/>
    </source>
</evidence>
<accession>A0A2N5C7U4</accession>
<protein>
    <submittedName>
        <fullName evidence="4">NUDIX hydrolase</fullName>
    </submittedName>
</protein>
<sequence length="127" mass="14046">MPFIKPKIRATVICVREGQVLLVSKDGVRWALPGGRPDDEESLVEAAWRELREETAIEAKSLTTAFQFIGATTVHHVFAAAVGKSAAPKPRNEIKYLKWAPRDVLDDLTTSPTTRAIVSQYFLARVG</sequence>
<reference evidence="4 5" key="1">
    <citation type="submission" date="2017-12" db="EMBL/GenBank/DDBJ databases">
        <title>Genome sequence of the active heterotrophic nitrifier-denitrifier, Cupriavidus pauculus UM1.</title>
        <authorList>
            <person name="Putonti C."/>
            <person name="Castignetti D."/>
        </authorList>
    </citation>
    <scope>NUCLEOTIDE SEQUENCE [LARGE SCALE GENOMIC DNA]</scope>
    <source>
        <strain evidence="4 5">UM1</strain>
    </source>
</reference>
<name>A0A2N5C7U4_9BURK</name>
<evidence type="ECO:0000259" key="3">
    <source>
        <dbReference type="PROSITE" id="PS51462"/>
    </source>
</evidence>
<dbReference type="PANTHER" id="PTHR43046:SF16">
    <property type="entry name" value="ADP-RIBOSE PYROPHOSPHATASE YJHB-RELATED"/>
    <property type="match status" value="1"/>
</dbReference>
<dbReference type="CDD" id="cd04667">
    <property type="entry name" value="NUDIX_Hydrolase"/>
    <property type="match status" value="1"/>
</dbReference>
<organism evidence="4 5">
    <name type="scientific">Cupriavidus pauculus</name>
    <dbReference type="NCBI Taxonomy" id="82633"/>
    <lineage>
        <taxon>Bacteria</taxon>
        <taxon>Pseudomonadati</taxon>
        <taxon>Pseudomonadota</taxon>
        <taxon>Betaproteobacteria</taxon>
        <taxon>Burkholderiales</taxon>
        <taxon>Burkholderiaceae</taxon>
        <taxon>Cupriavidus</taxon>
    </lineage>
</organism>
<dbReference type="PROSITE" id="PS51462">
    <property type="entry name" value="NUDIX"/>
    <property type="match status" value="1"/>
</dbReference>
<keyword evidence="2 4" id="KW-0378">Hydrolase</keyword>
<dbReference type="EMBL" id="PJRP01000012">
    <property type="protein sequence ID" value="PLP98294.1"/>
    <property type="molecule type" value="Genomic_DNA"/>
</dbReference>
<dbReference type="Proteomes" id="UP000234341">
    <property type="component" value="Unassembled WGS sequence"/>
</dbReference>
<dbReference type="Gene3D" id="3.90.79.10">
    <property type="entry name" value="Nucleoside Triphosphate Pyrophosphohydrolase"/>
    <property type="match status" value="1"/>
</dbReference>
<comment type="cofactor">
    <cofactor evidence="1">
        <name>Mg(2+)</name>
        <dbReference type="ChEBI" id="CHEBI:18420"/>
    </cofactor>
</comment>
<dbReference type="OrthoDB" id="9791228at2"/>
<dbReference type="PANTHER" id="PTHR43046">
    <property type="entry name" value="GDP-MANNOSE MANNOSYL HYDROLASE"/>
    <property type="match status" value="1"/>
</dbReference>
<dbReference type="InterPro" id="IPR015797">
    <property type="entry name" value="NUDIX_hydrolase-like_dom_sf"/>
</dbReference>